<feature type="region of interest" description="Disordered" evidence="3">
    <location>
        <begin position="24"/>
        <end position="105"/>
    </location>
</feature>
<dbReference type="GO" id="GO:0016020">
    <property type="term" value="C:membrane"/>
    <property type="evidence" value="ECO:0007669"/>
    <property type="project" value="TreeGrafter"/>
</dbReference>
<dbReference type="Proteomes" id="UP000503088">
    <property type="component" value="Chromosome"/>
</dbReference>
<dbReference type="InterPro" id="IPR011330">
    <property type="entry name" value="Glyco_hydro/deAcase_b/a-brl"/>
</dbReference>
<dbReference type="PROSITE" id="PS51677">
    <property type="entry name" value="NODB"/>
    <property type="match status" value="1"/>
</dbReference>
<dbReference type="GO" id="GO:0005975">
    <property type="term" value="P:carbohydrate metabolic process"/>
    <property type="evidence" value="ECO:0007669"/>
    <property type="project" value="InterPro"/>
</dbReference>
<dbReference type="GO" id="GO:0046872">
    <property type="term" value="F:metal ion binding"/>
    <property type="evidence" value="ECO:0007669"/>
    <property type="project" value="UniProtKB-KW"/>
</dbReference>
<dbReference type="PANTHER" id="PTHR10587">
    <property type="entry name" value="GLYCOSYL TRANSFERASE-RELATED"/>
    <property type="match status" value="1"/>
</dbReference>
<keyword evidence="6" id="KW-1185">Reference proteome</keyword>
<evidence type="ECO:0000313" key="5">
    <source>
        <dbReference type="EMBL" id="QKG84429.1"/>
    </source>
</evidence>
<keyword evidence="2" id="KW-0378">Hydrolase</keyword>
<dbReference type="InterPro" id="IPR002509">
    <property type="entry name" value="NODB_dom"/>
</dbReference>
<gene>
    <name evidence="5" type="ORF">GXN76_08015</name>
</gene>
<dbReference type="SUPFAM" id="SSF88713">
    <property type="entry name" value="Glycoside hydrolase/deacetylase"/>
    <property type="match status" value="1"/>
</dbReference>
<dbReference type="PROSITE" id="PS51257">
    <property type="entry name" value="PROKAR_LIPOPROTEIN"/>
    <property type="match status" value="1"/>
</dbReference>
<keyword evidence="1" id="KW-0479">Metal-binding</keyword>
<feature type="compositionally biased region" description="Basic and acidic residues" evidence="3">
    <location>
        <begin position="67"/>
        <end position="82"/>
    </location>
</feature>
<dbReference type="AlphaFoldDB" id="A0A7D3XMM4"/>
<dbReference type="RefSeq" id="WP_173222107.1">
    <property type="nucleotide sequence ID" value="NZ_CP048104.1"/>
</dbReference>
<dbReference type="Pfam" id="PF01522">
    <property type="entry name" value="Polysacc_deac_1"/>
    <property type="match status" value="1"/>
</dbReference>
<dbReference type="EMBL" id="CP048104">
    <property type="protein sequence ID" value="QKG84429.1"/>
    <property type="molecule type" value="Genomic_DNA"/>
</dbReference>
<dbReference type="Gene3D" id="3.20.20.370">
    <property type="entry name" value="Glycoside hydrolase/deacetylase"/>
    <property type="match status" value="1"/>
</dbReference>
<evidence type="ECO:0000259" key="4">
    <source>
        <dbReference type="PROSITE" id="PS51677"/>
    </source>
</evidence>
<dbReference type="GO" id="GO:0016810">
    <property type="term" value="F:hydrolase activity, acting on carbon-nitrogen (but not peptide) bonds"/>
    <property type="evidence" value="ECO:0007669"/>
    <property type="project" value="InterPro"/>
</dbReference>
<evidence type="ECO:0000313" key="6">
    <source>
        <dbReference type="Proteomes" id="UP000503088"/>
    </source>
</evidence>
<proteinExistence type="predicted"/>
<feature type="compositionally biased region" description="Polar residues" evidence="3">
    <location>
        <begin position="52"/>
        <end position="61"/>
    </location>
</feature>
<dbReference type="InterPro" id="IPR050248">
    <property type="entry name" value="Polysacc_deacetylase_ArnD"/>
</dbReference>
<feature type="compositionally biased region" description="Basic and acidic residues" evidence="3">
    <location>
        <begin position="26"/>
        <end position="51"/>
    </location>
</feature>
<evidence type="ECO:0000256" key="2">
    <source>
        <dbReference type="ARBA" id="ARBA00022801"/>
    </source>
</evidence>
<feature type="domain" description="NodB homology" evidence="4">
    <location>
        <begin position="115"/>
        <end position="295"/>
    </location>
</feature>
<evidence type="ECO:0000256" key="3">
    <source>
        <dbReference type="SAM" id="MobiDB-lite"/>
    </source>
</evidence>
<dbReference type="CDD" id="cd10917">
    <property type="entry name" value="CE4_NodB_like_6s_7s"/>
    <property type="match status" value="1"/>
</dbReference>
<sequence length="311" mass="35258">MRYRIRTGLIVTLAVLLSVGCTTEGQEVKPDAEPALKKAETKSPEEKKTNDQDPASNSLKQSDVDNNDSKKNKSEAEEKPSEEQQSNQSDDKKKEQELEELKEQTVVYRGPRHTKQVALTFDDGPDQEYTKKILNILREEKVPATFFVVGNMARNNPEMLKRIDEEGHVLANHSWNHPYLPRLSDKKLDQELMKTNRMVKKVTGKEMQLVRPPYGAAEGIEKKIRDKGFTIVNWDVDTKDWTSSRTSSQIQQVIKSQAVPGSIILMHSAGGNREQTVQALPHIISHFRNQGYDLVTVDQLLAIPAYQKVDP</sequence>
<organism evidence="5 6">
    <name type="scientific">Kroppenstedtia pulmonis</name>
    <dbReference type="NCBI Taxonomy" id="1380685"/>
    <lineage>
        <taxon>Bacteria</taxon>
        <taxon>Bacillati</taxon>
        <taxon>Bacillota</taxon>
        <taxon>Bacilli</taxon>
        <taxon>Bacillales</taxon>
        <taxon>Thermoactinomycetaceae</taxon>
        <taxon>Kroppenstedtia</taxon>
    </lineage>
</organism>
<dbReference type="KEGG" id="kpul:GXN76_08015"/>
<protein>
    <submittedName>
        <fullName evidence="5">Polysaccharide deacetylase family protein</fullName>
    </submittedName>
</protein>
<name>A0A7D3XMM4_9BACL</name>
<accession>A0A7D3XMM4</accession>
<evidence type="ECO:0000256" key="1">
    <source>
        <dbReference type="ARBA" id="ARBA00022723"/>
    </source>
</evidence>
<dbReference type="PANTHER" id="PTHR10587:SF133">
    <property type="entry name" value="CHITIN DEACETYLASE 1-RELATED"/>
    <property type="match status" value="1"/>
</dbReference>
<reference evidence="5 6" key="1">
    <citation type="submission" date="2020-01" db="EMBL/GenBank/DDBJ databases">
        <authorList>
            <person name="Gulvik C.A."/>
            <person name="Batra D.G."/>
        </authorList>
    </citation>
    <scope>NUCLEOTIDE SEQUENCE [LARGE SCALE GENOMIC DNA]</scope>
    <source>
        <strain evidence="5 6">W9323</strain>
    </source>
</reference>
<feature type="compositionally biased region" description="Basic and acidic residues" evidence="3">
    <location>
        <begin position="89"/>
        <end position="103"/>
    </location>
</feature>